<sequence>MPRQTEAGGTIRERRRSGGLSSWLPRRLLLRRSRWLLPRQGYVGQDRAAWTGAVETIRRAVDGEKGNRLQWWMDGFVVGGAGELTGLFASLTGPVSSLSSNMLLSPGLTRKLRSLKSCPLGFI</sequence>
<name>A0A0E0DTE5_9ORYZ</name>
<dbReference type="AlphaFoldDB" id="A0A0E0DTE5"/>
<reference evidence="1" key="2">
    <citation type="submission" date="2018-05" db="EMBL/GenBank/DDBJ databases">
        <title>OmerRS3 (Oryza meridionalis Reference Sequence Version 3).</title>
        <authorList>
            <person name="Zhang J."/>
            <person name="Kudrna D."/>
            <person name="Lee S."/>
            <person name="Talag J."/>
            <person name="Welchert J."/>
            <person name="Wing R.A."/>
        </authorList>
    </citation>
    <scope>NUCLEOTIDE SEQUENCE [LARGE SCALE GENOMIC DNA]</scope>
    <source>
        <strain evidence="1">cv. OR44</strain>
    </source>
</reference>
<keyword evidence="2" id="KW-1185">Reference proteome</keyword>
<dbReference type="Proteomes" id="UP000008021">
    <property type="component" value="Chromosome 5"/>
</dbReference>
<evidence type="ECO:0000313" key="1">
    <source>
        <dbReference type="EnsemblPlants" id="OMERI05G19180.2"/>
    </source>
</evidence>
<reference evidence="1" key="1">
    <citation type="submission" date="2015-04" db="UniProtKB">
        <authorList>
            <consortium name="EnsemblPlants"/>
        </authorList>
    </citation>
    <scope>IDENTIFICATION</scope>
</reference>
<proteinExistence type="predicted"/>
<dbReference type="EnsemblPlants" id="OMERI05G19180.2">
    <property type="protein sequence ID" value="OMERI05G19180.2"/>
    <property type="gene ID" value="OMERI05G19180"/>
</dbReference>
<dbReference type="HOGENOM" id="CLU_2018900_0_0_1"/>
<protein>
    <submittedName>
        <fullName evidence="1">Uncharacterized protein</fullName>
    </submittedName>
</protein>
<dbReference type="Gramene" id="OMERI05G19180.2">
    <property type="protein sequence ID" value="OMERI05G19180.2"/>
    <property type="gene ID" value="OMERI05G19180"/>
</dbReference>
<evidence type="ECO:0000313" key="2">
    <source>
        <dbReference type="Proteomes" id="UP000008021"/>
    </source>
</evidence>
<organism evidence="1">
    <name type="scientific">Oryza meridionalis</name>
    <dbReference type="NCBI Taxonomy" id="40149"/>
    <lineage>
        <taxon>Eukaryota</taxon>
        <taxon>Viridiplantae</taxon>
        <taxon>Streptophyta</taxon>
        <taxon>Embryophyta</taxon>
        <taxon>Tracheophyta</taxon>
        <taxon>Spermatophyta</taxon>
        <taxon>Magnoliopsida</taxon>
        <taxon>Liliopsida</taxon>
        <taxon>Poales</taxon>
        <taxon>Poaceae</taxon>
        <taxon>BOP clade</taxon>
        <taxon>Oryzoideae</taxon>
        <taxon>Oryzeae</taxon>
        <taxon>Oryzinae</taxon>
        <taxon>Oryza</taxon>
    </lineage>
</organism>
<accession>A0A0E0DTE5</accession>